<dbReference type="GO" id="GO:0003729">
    <property type="term" value="F:mRNA binding"/>
    <property type="evidence" value="ECO:0007669"/>
    <property type="project" value="TreeGrafter"/>
</dbReference>
<dbReference type="FunFam" id="3.30.70.330:FF:000432">
    <property type="entry name" value="Splicing factor 3B subunit 6"/>
    <property type="match status" value="1"/>
</dbReference>
<keyword evidence="6 12" id="KW-1133">Transmembrane helix</keyword>
<dbReference type="SUPFAM" id="SSF54928">
    <property type="entry name" value="RNA-binding domain, RBD"/>
    <property type="match status" value="1"/>
</dbReference>
<comment type="subcellular location">
    <subcellularLocation>
        <location evidence="2">Membrane</location>
        <topology evidence="2">Multi-pass membrane protein</topology>
    </subcellularLocation>
    <subcellularLocation>
        <location evidence="1">Nucleus</location>
    </subcellularLocation>
</comment>
<evidence type="ECO:0000256" key="3">
    <source>
        <dbReference type="ARBA" id="ARBA00022664"/>
    </source>
</evidence>
<feature type="transmembrane region" description="Helical" evidence="12">
    <location>
        <begin position="111"/>
        <end position="133"/>
    </location>
</feature>
<feature type="domain" description="RRM" evidence="13">
    <location>
        <begin position="473"/>
        <end position="548"/>
    </location>
</feature>
<keyword evidence="7 12" id="KW-0472">Membrane</keyword>
<evidence type="ECO:0000313" key="14">
    <source>
        <dbReference type="EMBL" id="KAF4697604.1"/>
    </source>
</evidence>
<evidence type="ECO:0000256" key="9">
    <source>
        <dbReference type="ARBA" id="ARBA00023242"/>
    </source>
</evidence>
<dbReference type="InterPro" id="IPR035979">
    <property type="entry name" value="RBD_domain_sf"/>
</dbReference>
<reference evidence="14 15" key="1">
    <citation type="submission" date="2020-04" db="EMBL/GenBank/DDBJ databases">
        <title>Perkinsus olseni comparative genomics.</title>
        <authorList>
            <person name="Bogema D.R."/>
        </authorList>
    </citation>
    <scope>NUCLEOTIDE SEQUENCE [LARGE SCALE GENOMIC DNA]</scope>
    <source>
        <strain evidence="14">00978-12</strain>
    </source>
</reference>
<dbReference type="GO" id="GO:0005737">
    <property type="term" value="C:cytoplasm"/>
    <property type="evidence" value="ECO:0007669"/>
    <property type="project" value="TreeGrafter"/>
</dbReference>
<dbReference type="Gene3D" id="3.30.70.330">
    <property type="match status" value="1"/>
</dbReference>
<evidence type="ECO:0000259" key="13">
    <source>
        <dbReference type="PROSITE" id="PS50102"/>
    </source>
</evidence>
<proteinExistence type="predicted"/>
<dbReference type="AlphaFoldDB" id="A0A7J6PN80"/>
<dbReference type="InterPro" id="IPR050374">
    <property type="entry name" value="RRT5_SRSF_SR"/>
</dbReference>
<dbReference type="InterPro" id="IPR012677">
    <property type="entry name" value="Nucleotide-bd_a/b_plait_sf"/>
</dbReference>
<evidence type="ECO:0000256" key="7">
    <source>
        <dbReference type="ARBA" id="ARBA00023136"/>
    </source>
</evidence>
<dbReference type="OrthoDB" id="275748at2759"/>
<dbReference type="SMART" id="SM00360">
    <property type="entry name" value="RRM"/>
    <property type="match status" value="1"/>
</dbReference>
<sequence length="574" mass="63485">MPRVNESPFTVSSPIPLSMISMASKPVTTHHDTPRDDDEVQVNQPLIGSVFASEMATRGFRVASDRVSAAANAIDDYIHAGPDSLRLLAFLGGLAVTITGALNVLSPAQAIHAPVIYLLNAYQTVFGVVTCLLEADPKYLHKYEVQQKIHEYAHFLTQLWGRGFFYVFQASIALMHLTFLYVVVGVYMGMLGLLSISLYFKANDATLPSAGNGCDVKVVKFRGNEDVRASLWSLRPVEGKSGLWSLCLRLLWAAGGDALSAVLKSTLAAGIAGTSYRDEPLVTQTRSMKVSTTTAIDDSHASTTDCSPSESPRPSAKVEEDNMRLLVHVRDRSFVIRCGAGSQHIRWLANMGIARYCPVYSKRGSTIRSGTPSGVRFENGTYLDMGAKICEQLKNDDEVWVELEEDKKEPERPSIPALRRGGRFGDKSVRIVEDPYLAFGWGCGVDDDFSAAFYRLSSMAARGRVRLPPEVNRIIYVRNLPYKIKPDELYDVFGKFGSIRQIRKGNAPGTKGTAFVIYDDIYDAKNAVDHLSGFNVAGRYLVCLYYSPTRLQKKLDAEGQKEEIERLKREHNLG</sequence>
<dbReference type="PROSITE" id="PS50102">
    <property type="entry name" value="RRM"/>
    <property type="match status" value="1"/>
</dbReference>
<feature type="compositionally biased region" description="Polar residues" evidence="11">
    <location>
        <begin position="292"/>
        <end position="312"/>
    </location>
</feature>
<evidence type="ECO:0000256" key="6">
    <source>
        <dbReference type="ARBA" id="ARBA00022989"/>
    </source>
</evidence>
<evidence type="ECO:0000256" key="5">
    <source>
        <dbReference type="ARBA" id="ARBA00022884"/>
    </source>
</evidence>
<keyword evidence="5 10" id="KW-0694">RNA-binding</keyword>
<dbReference type="GO" id="GO:0016020">
    <property type="term" value="C:membrane"/>
    <property type="evidence" value="ECO:0007669"/>
    <property type="project" value="UniProtKB-SubCell"/>
</dbReference>
<comment type="caution">
    <text evidence="14">The sequence shown here is derived from an EMBL/GenBank/DDBJ whole genome shotgun (WGS) entry which is preliminary data.</text>
</comment>
<dbReference type="CDD" id="cd12241">
    <property type="entry name" value="RRM_SF3B14"/>
    <property type="match status" value="1"/>
</dbReference>
<dbReference type="Proteomes" id="UP000541610">
    <property type="component" value="Unassembled WGS sequence"/>
</dbReference>
<dbReference type="Pfam" id="PF00076">
    <property type="entry name" value="RRM_1"/>
    <property type="match status" value="1"/>
</dbReference>
<dbReference type="InterPro" id="IPR034150">
    <property type="entry name" value="SF3B6_RRM"/>
</dbReference>
<dbReference type="GO" id="GO:0005634">
    <property type="term" value="C:nucleus"/>
    <property type="evidence" value="ECO:0007669"/>
    <property type="project" value="UniProtKB-SubCell"/>
</dbReference>
<dbReference type="InterPro" id="IPR000504">
    <property type="entry name" value="RRM_dom"/>
</dbReference>
<evidence type="ECO:0000256" key="4">
    <source>
        <dbReference type="ARBA" id="ARBA00022692"/>
    </source>
</evidence>
<evidence type="ECO:0000313" key="15">
    <source>
        <dbReference type="Proteomes" id="UP000541610"/>
    </source>
</evidence>
<evidence type="ECO:0000256" key="12">
    <source>
        <dbReference type="SAM" id="Phobius"/>
    </source>
</evidence>
<dbReference type="InterPro" id="IPR013714">
    <property type="entry name" value="Golgi_TVP15"/>
</dbReference>
<dbReference type="GO" id="GO:0006397">
    <property type="term" value="P:mRNA processing"/>
    <property type="evidence" value="ECO:0007669"/>
    <property type="project" value="UniProtKB-KW"/>
</dbReference>
<name>A0A7J6PN80_PEROL</name>
<keyword evidence="9" id="KW-0539">Nucleus</keyword>
<feature type="transmembrane region" description="Helical" evidence="12">
    <location>
        <begin position="179"/>
        <end position="200"/>
    </location>
</feature>
<keyword evidence="4 12" id="KW-0812">Transmembrane</keyword>
<evidence type="ECO:0000256" key="1">
    <source>
        <dbReference type="ARBA" id="ARBA00004123"/>
    </source>
</evidence>
<keyword evidence="3" id="KW-0507">mRNA processing</keyword>
<gene>
    <name evidence="14" type="ORF">FOZ60_004500</name>
</gene>
<protein>
    <recommendedName>
        <fullName evidence="13">RRM domain-containing protein</fullName>
    </recommendedName>
</protein>
<dbReference type="GO" id="GO:0008380">
    <property type="term" value="P:RNA splicing"/>
    <property type="evidence" value="ECO:0007669"/>
    <property type="project" value="UniProtKB-KW"/>
</dbReference>
<evidence type="ECO:0000256" key="8">
    <source>
        <dbReference type="ARBA" id="ARBA00023187"/>
    </source>
</evidence>
<feature type="transmembrane region" description="Helical" evidence="12">
    <location>
        <begin position="87"/>
        <end position="105"/>
    </location>
</feature>
<evidence type="ECO:0000256" key="11">
    <source>
        <dbReference type="SAM" id="MobiDB-lite"/>
    </source>
</evidence>
<accession>A0A7J6PN80</accession>
<evidence type="ECO:0000256" key="2">
    <source>
        <dbReference type="ARBA" id="ARBA00004141"/>
    </source>
</evidence>
<organism evidence="14 15">
    <name type="scientific">Perkinsus olseni</name>
    <name type="common">Perkinsus atlanticus</name>
    <dbReference type="NCBI Taxonomy" id="32597"/>
    <lineage>
        <taxon>Eukaryota</taxon>
        <taxon>Sar</taxon>
        <taxon>Alveolata</taxon>
        <taxon>Perkinsozoa</taxon>
        <taxon>Perkinsea</taxon>
        <taxon>Perkinsida</taxon>
        <taxon>Perkinsidae</taxon>
        <taxon>Perkinsus</taxon>
    </lineage>
</organism>
<keyword evidence="8" id="KW-0508">mRNA splicing</keyword>
<dbReference type="Pfam" id="PF08507">
    <property type="entry name" value="COPI_assoc"/>
    <property type="match status" value="1"/>
</dbReference>
<feature type="region of interest" description="Disordered" evidence="11">
    <location>
        <begin position="292"/>
        <end position="318"/>
    </location>
</feature>
<dbReference type="EMBL" id="JABANP010000002">
    <property type="protein sequence ID" value="KAF4697604.1"/>
    <property type="molecule type" value="Genomic_DNA"/>
</dbReference>
<dbReference type="PANTHER" id="PTHR23003">
    <property type="entry name" value="RNA RECOGNITION MOTIF RRM DOMAIN CONTAINING PROTEIN"/>
    <property type="match status" value="1"/>
</dbReference>
<evidence type="ECO:0000256" key="10">
    <source>
        <dbReference type="PROSITE-ProRule" id="PRU00176"/>
    </source>
</evidence>